<dbReference type="AlphaFoldDB" id="A0A6G1GA24"/>
<proteinExistence type="predicted"/>
<evidence type="ECO:0000259" key="1">
    <source>
        <dbReference type="Pfam" id="PF08719"/>
    </source>
</evidence>
<dbReference type="SUPFAM" id="SSF143990">
    <property type="entry name" value="YbiA-like"/>
    <property type="match status" value="1"/>
</dbReference>
<dbReference type="Pfam" id="PF08719">
    <property type="entry name" value="NADAR"/>
    <property type="match status" value="1"/>
</dbReference>
<dbReference type="RefSeq" id="XP_033536427.1">
    <property type="nucleotide sequence ID" value="XM_033674572.1"/>
</dbReference>
<keyword evidence="3" id="KW-1185">Reference proteome</keyword>
<dbReference type="Proteomes" id="UP000504638">
    <property type="component" value="Unplaced"/>
</dbReference>
<name>A0A6G1GA24_9PEZI</name>
<dbReference type="CDD" id="cd15457">
    <property type="entry name" value="NADAR"/>
    <property type="match status" value="1"/>
</dbReference>
<reference evidence="2 4" key="1">
    <citation type="submission" date="2020-01" db="EMBL/GenBank/DDBJ databases">
        <authorList>
            <consortium name="DOE Joint Genome Institute"/>
            <person name="Haridas S."/>
            <person name="Albert R."/>
            <person name="Binder M."/>
            <person name="Bloem J."/>
            <person name="Labutti K."/>
            <person name="Salamov A."/>
            <person name="Andreopoulos B."/>
            <person name="Baker S.E."/>
            <person name="Barry K."/>
            <person name="Bills G."/>
            <person name="Bluhm B.H."/>
            <person name="Cannon C."/>
            <person name="Castanera R."/>
            <person name="Culley D.E."/>
            <person name="Daum C."/>
            <person name="Ezra D."/>
            <person name="Gonzalez J.B."/>
            <person name="Henrissat B."/>
            <person name="Kuo A."/>
            <person name="Liang C."/>
            <person name="Lipzen A."/>
            <person name="Lutzoni F."/>
            <person name="Magnuson J."/>
            <person name="Mondo S."/>
            <person name="Nolan M."/>
            <person name="Ohm R."/>
            <person name="Pangilinan J."/>
            <person name="Park H.-J."/>
            <person name="Ramirez L."/>
            <person name="Alfaro M."/>
            <person name="Sun H."/>
            <person name="Tritt A."/>
            <person name="Yoshinaga Y."/>
            <person name="Zwiers L.-H."/>
            <person name="Turgeon B.G."/>
            <person name="Goodwin S.B."/>
            <person name="Spatafora J.W."/>
            <person name="Crous P.W."/>
            <person name="Grigoriev I.V."/>
        </authorList>
    </citation>
    <scope>NUCLEOTIDE SEQUENCE</scope>
    <source>
        <strain evidence="2 4">CBS 781.70</strain>
    </source>
</reference>
<reference evidence="4" key="2">
    <citation type="submission" date="2020-04" db="EMBL/GenBank/DDBJ databases">
        <authorList>
            <consortium name="NCBI Genome Project"/>
        </authorList>
    </citation>
    <scope>NUCLEOTIDE SEQUENCE</scope>
    <source>
        <strain evidence="4">CBS 781.70</strain>
    </source>
</reference>
<dbReference type="EMBL" id="ML975152">
    <property type="protein sequence ID" value="KAF1814796.1"/>
    <property type="molecule type" value="Genomic_DNA"/>
</dbReference>
<gene>
    <name evidence="2 4" type="ORF">P152DRAFT_233357</name>
</gene>
<sequence length="188" mass="21987">MSPTYHEVIDYEKAYGHGVVYFWREYGEVADYLSQWYPAIWEHEGIVYKSAEMWMMIQKAKLFEDEDIVLKMKATSNPGEHKRLGRKVKEYDGKKWNEHKQGIVEEGNMHKFLRSKEAPELSRKLLETGDKLLVEASPFDRIWGIGFDAAQADNNWSEWGENLLGKALMRVRARIRQMEAEQSVEANA</sequence>
<evidence type="ECO:0000313" key="3">
    <source>
        <dbReference type="Proteomes" id="UP000504638"/>
    </source>
</evidence>
<dbReference type="InterPro" id="IPR037238">
    <property type="entry name" value="YbiA-like_sf"/>
</dbReference>
<dbReference type="NCBIfam" id="TIGR02464">
    <property type="entry name" value="ribofla_fusion"/>
    <property type="match status" value="1"/>
</dbReference>
<dbReference type="InterPro" id="IPR012816">
    <property type="entry name" value="NADAR"/>
</dbReference>
<dbReference type="Gene3D" id="1.10.357.40">
    <property type="entry name" value="YbiA-like"/>
    <property type="match status" value="1"/>
</dbReference>
<dbReference type="GeneID" id="54415142"/>
<reference evidence="4" key="3">
    <citation type="submission" date="2025-04" db="UniProtKB">
        <authorList>
            <consortium name="RefSeq"/>
        </authorList>
    </citation>
    <scope>IDENTIFICATION</scope>
    <source>
        <strain evidence="4">CBS 781.70</strain>
    </source>
</reference>
<accession>A0A6G1GA24</accession>
<feature type="domain" description="NADAR" evidence="1">
    <location>
        <begin position="21"/>
        <end position="176"/>
    </location>
</feature>
<organism evidence="2">
    <name type="scientific">Eremomyces bilateralis CBS 781.70</name>
    <dbReference type="NCBI Taxonomy" id="1392243"/>
    <lineage>
        <taxon>Eukaryota</taxon>
        <taxon>Fungi</taxon>
        <taxon>Dikarya</taxon>
        <taxon>Ascomycota</taxon>
        <taxon>Pezizomycotina</taxon>
        <taxon>Dothideomycetes</taxon>
        <taxon>Dothideomycetes incertae sedis</taxon>
        <taxon>Eremomycetales</taxon>
        <taxon>Eremomycetaceae</taxon>
        <taxon>Eremomyces</taxon>
    </lineage>
</organism>
<evidence type="ECO:0000313" key="2">
    <source>
        <dbReference type="EMBL" id="KAF1814796.1"/>
    </source>
</evidence>
<protein>
    <submittedName>
        <fullName evidence="2 4">DUF1768-domain-containing protein</fullName>
    </submittedName>
</protein>
<dbReference type="OrthoDB" id="206452at2759"/>
<evidence type="ECO:0000313" key="4">
    <source>
        <dbReference type="RefSeq" id="XP_033536427.1"/>
    </source>
</evidence>